<evidence type="ECO:0000256" key="11">
    <source>
        <dbReference type="SAM" id="Phobius"/>
    </source>
</evidence>
<dbReference type="AlphaFoldDB" id="A0A1G1UZZ7"/>
<evidence type="ECO:0000256" key="6">
    <source>
        <dbReference type="ARBA" id="ARBA00022692"/>
    </source>
</evidence>
<dbReference type="PIRSF" id="PIRSF003097">
    <property type="entry name" value="FtsX"/>
    <property type="match status" value="1"/>
</dbReference>
<name>A0A1G1UZZ7_9BACT</name>
<evidence type="ECO:0000313" key="15">
    <source>
        <dbReference type="Proteomes" id="UP000177967"/>
    </source>
</evidence>
<comment type="caution">
    <text evidence="14">The sequence shown here is derived from an EMBL/GenBank/DDBJ whole genome shotgun (WGS) entry which is preliminary data.</text>
</comment>
<evidence type="ECO:0000259" key="12">
    <source>
        <dbReference type="Pfam" id="PF02687"/>
    </source>
</evidence>
<evidence type="ECO:0000259" key="13">
    <source>
        <dbReference type="Pfam" id="PF18075"/>
    </source>
</evidence>
<dbReference type="Gene3D" id="3.30.70.3040">
    <property type="match status" value="1"/>
</dbReference>
<gene>
    <name evidence="14" type="ORF">A2782_04235</name>
</gene>
<keyword evidence="4 10" id="KW-1003">Cell membrane</keyword>
<evidence type="ECO:0000256" key="10">
    <source>
        <dbReference type="PIRNR" id="PIRNR003097"/>
    </source>
</evidence>
<evidence type="ECO:0000256" key="7">
    <source>
        <dbReference type="ARBA" id="ARBA00022989"/>
    </source>
</evidence>
<keyword evidence="8 10" id="KW-0472">Membrane</keyword>
<feature type="transmembrane region" description="Helical" evidence="11">
    <location>
        <begin position="225"/>
        <end position="246"/>
    </location>
</feature>
<dbReference type="GO" id="GO:0005886">
    <property type="term" value="C:plasma membrane"/>
    <property type="evidence" value="ECO:0007669"/>
    <property type="project" value="UniProtKB-SubCell"/>
</dbReference>
<dbReference type="EMBL" id="MHBW01000023">
    <property type="protein sequence ID" value="OGY08698.1"/>
    <property type="molecule type" value="Genomic_DNA"/>
</dbReference>
<reference evidence="14 15" key="1">
    <citation type="journal article" date="2016" name="Nat. Commun.">
        <title>Thousands of microbial genomes shed light on interconnected biogeochemical processes in an aquifer system.</title>
        <authorList>
            <person name="Anantharaman K."/>
            <person name="Brown C.T."/>
            <person name="Hug L.A."/>
            <person name="Sharon I."/>
            <person name="Castelle C.J."/>
            <person name="Probst A.J."/>
            <person name="Thomas B.C."/>
            <person name="Singh A."/>
            <person name="Wilkins M.J."/>
            <person name="Karaoz U."/>
            <person name="Brodie E.L."/>
            <person name="Williams K.H."/>
            <person name="Hubbard S.S."/>
            <person name="Banfield J.F."/>
        </authorList>
    </citation>
    <scope>NUCLEOTIDE SEQUENCE [LARGE SCALE GENOMIC DNA]</scope>
</reference>
<feature type="transmembrane region" description="Helical" evidence="11">
    <location>
        <begin position="168"/>
        <end position="192"/>
    </location>
</feature>
<evidence type="ECO:0000256" key="3">
    <source>
        <dbReference type="ARBA" id="ARBA00021907"/>
    </source>
</evidence>
<feature type="transmembrane region" description="Helical" evidence="11">
    <location>
        <begin position="266"/>
        <end position="294"/>
    </location>
</feature>
<evidence type="ECO:0000313" key="14">
    <source>
        <dbReference type="EMBL" id="OGY08698.1"/>
    </source>
</evidence>
<proteinExistence type="inferred from homology"/>
<dbReference type="InterPro" id="IPR004513">
    <property type="entry name" value="FtsX"/>
</dbReference>
<comment type="similarity">
    <text evidence="2 10">Belongs to the ABC-4 integral membrane protein family. FtsX subfamily.</text>
</comment>
<keyword evidence="9 10" id="KW-0131">Cell cycle</keyword>
<feature type="domain" description="ABC3 transporter permease C-terminal" evidence="12">
    <location>
        <begin position="177"/>
        <end position="296"/>
    </location>
</feature>
<evidence type="ECO:0000256" key="1">
    <source>
        <dbReference type="ARBA" id="ARBA00004651"/>
    </source>
</evidence>
<evidence type="ECO:0000256" key="4">
    <source>
        <dbReference type="ARBA" id="ARBA00022475"/>
    </source>
</evidence>
<protein>
    <recommendedName>
        <fullName evidence="3 10">Cell division protein FtsX</fullName>
    </recommendedName>
</protein>
<dbReference type="InterPro" id="IPR003838">
    <property type="entry name" value="ABC3_permease_C"/>
</dbReference>
<keyword evidence="7 11" id="KW-1133">Transmembrane helix</keyword>
<evidence type="ECO:0000256" key="9">
    <source>
        <dbReference type="ARBA" id="ARBA00023306"/>
    </source>
</evidence>
<dbReference type="Pfam" id="PF18075">
    <property type="entry name" value="FtsX_ECD"/>
    <property type="match status" value="1"/>
</dbReference>
<dbReference type="PANTHER" id="PTHR47755:SF1">
    <property type="entry name" value="CELL DIVISION PROTEIN FTSX"/>
    <property type="match status" value="1"/>
</dbReference>
<dbReference type="Pfam" id="PF02687">
    <property type="entry name" value="FtsX"/>
    <property type="match status" value="1"/>
</dbReference>
<sequence>MINTAAKHIRRAPYQALTAVLIMTLTFFVATLLIVLAYSTSTLLKHYETSPQVIAYLKSNATTEQITTLQRSLESDTRVKKVSFVTREQAMEIYKQATAGNPLLSQYISPNVFPASLEFSIKNLNFAQGLIDEVTKELAIDEVAFTASLGSSQNLPKVVERLTRISNYIRIGGAASLSFLLLSSLLVLLVIIGMRISSRRDEIEILQLIGATPGFIRWPFILEGLFYSTAGALLGWILGFLAVLYASPALSSFFADIPFLPTDVPALLALLGIILGGELLLAIFLGAIGSLVAMKRYLKI</sequence>
<evidence type="ECO:0000256" key="8">
    <source>
        <dbReference type="ARBA" id="ARBA00023136"/>
    </source>
</evidence>
<organism evidence="14 15">
    <name type="scientific">Candidatus Blackburnbacteria bacterium RIFCSPHIGHO2_01_FULL_43_15b</name>
    <dbReference type="NCBI Taxonomy" id="1797513"/>
    <lineage>
        <taxon>Bacteria</taxon>
        <taxon>Candidatus Blackburniibacteriota</taxon>
    </lineage>
</organism>
<dbReference type="STRING" id="1797513.A2782_04235"/>
<feature type="transmembrane region" description="Helical" evidence="11">
    <location>
        <begin position="12"/>
        <end position="38"/>
    </location>
</feature>
<evidence type="ECO:0000256" key="2">
    <source>
        <dbReference type="ARBA" id="ARBA00007379"/>
    </source>
</evidence>
<dbReference type="GO" id="GO:0051301">
    <property type="term" value="P:cell division"/>
    <property type="evidence" value="ECO:0007669"/>
    <property type="project" value="UniProtKB-KW"/>
</dbReference>
<comment type="subcellular location">
    <subcellularLocation>
        <location evidence="1">Cell membrane</location>
        <topology evidence="1">Multi-pass membrane protein</topology>
    </subcellularLocation>
</comment>
<keyword evidence="6 11" id="KW-0812">Transmembrane</keyword>
<keyword evidence="5 10" id="KW-0132">Cell division</keyword>
<feature type="domain" description="FtsX extracellular" evidence="13">
    <location>
        <begin position="52"/>
        <end position="143"/>
    </location>
</feature>
<dbReference type="PANTHER" id="PTHR47755">
    <property type="entry name" value="CELL DIVISION PROTEIN FTSX"/>
    <property type="match status" value="1"/>
</dbReference>
<dbReference type="InterPro" id="IPR040690">
    <property type="entry name" value="FtsX_ECD"/>
</dbReference>
<dbReference type="Proteomes" id="UP000177967">
    <property type="component" value="Unassembled WGS sequence"/>
</dbReference>
<evidence type="ECO:0000256" key="5">
    <source>
        <dbReference type="ARBA" id="ARBA00022618"/>
    </source>
</evidence>
<accession>A0A1G1UZZ7</accession>